<name>A0A1N6ZXQ8_9FLAO</name>
<dbReference type="InterPro" id="IPR009057">
    <property type="entry name" value="Homeodomain-like_sf"/>
</dbReference>
<evidence type="ECO:0000256" key="4">
    <source>
        <dbReference type="SAM" id="Phobius"/>
    </source>
</evidence>
<feature type="domain" description="HTH araC/xylS-type" evidence="5">
    <location>
        <begin position="371"/>
        <end position="475"/>
    </location>
</feature>
<keyword evidence="4" id="KW-1133">Transmembrane helix</keyword>
<dbReference type="PROSITE" id="PS51257">
    <property type="entry name" value="PROKAR_LIPOPROTEIN"/>
    <property type="match status" value="1"/>
</dbReference>
<keyword evidence="1" id="KW-0805">Transcription regulation</keyword>
<dbReference type="AlphaFoldDB" id="A0A1N6ZXQ8"/>
<sequence>MLGRYGFIIFFVIASCSSPERVDIVYDNFEDGTFQNWNRLGVAFNKPFHVDSLRKKVENVQGHYYAFSNFEGAGLSANQGKLVSKPFIIHRKYIHFWIAGGNHETRECVNLTVNNKVVKAATGTNDYTLRKITWDVSDLEGQEAVIEVVDAIVSDFEYNSLPNILVDNFVFSDYGYPMMEIFEDFESGTYNGWEVEGDAFVTPRNRTNVYYPITPNGFNGDYFAFSFGETHDSKKGKLTSQSFIIKYDAIKFLVGGGEHKGLTSINLIVNDSIVFSQVGNNDGEMRNYEWDVTPFKGQKAKIEIVDNYSGGWGHIMVDDIIFFNKPVNFNIWKFLVFILIIVVVSYLLAKKLRFTKRNLGVVNAEEIERIENIKKILKTSEIYKEFNPDFKEIVKSTGEDEETINFLFEKADNTTLTTYLNYLRVEEFKRLLKDPGNDAYTMMHLAEKSGFNSKTSFYRVFKSITDQTPSQYKKGLN</sequence>
<dbReference type="SMART" id="SM00342">
    <property type="entry name" value="HTH_ARAC"/>
    <property type="match status" value="1"/>
</dbReference>
<proteinExistence type="predicted"/>
<dbReference type="Proteomes" id="UP000186953">
    <property type="component" value="Unassembled WGS sequence"/>
</dbReference>
<evidence type="ECO:0000259" key="5">
    <source>
        <dbReference type="PROSITE" id="PS01124"/>
    </source>
</evidence>
<evidence type="ECO:0000256" key="3">
    <source>
        <dbReference type="ARBA" id="ARBA00023163"/>
    </source>
</evidence>
<evidence type="ECO:0000256" key="2">
    <source>
        <dbReference type="ARBA" id="ARBA00023125"/>
    </source>
</evidence>
<evidence type="ECO:0000256" key="1">
    <source>
        <dbReference type="ARBA" id="ARBA00023015"/>
    </source>
</evidence>
<dbReference type="PROSITE" id="PS01124">
    <property type="entry name" value="HTH_ARAC_FAMILY_2"/>
    <property type="match status" value="1"/>
</dbReference>
<dbReference type="PANTHER" id="PTHR43280:SF2">
    <property type="entry name" value="HTH-TYPE TRANSCRIPTIONAL REGULATOR EXSA"/>
    <property type="match status" value="1"/>
</dbReference>
<feature type="transmembrane region" description="Helical" evidence="4">
    <location>
        <begin position="331"/>
        <end position="349"/>
    </location>
</feature>
<organism evidence="6 7">
    <name type="scientific">Maribacter ulvicola</name>
    <dbReference type="NCBI Taxonomy" id="228959"/>
    <lineage>
        <taxon>Bacteria</taxon>
        <taxon>Pseudomonadati</taxon>
        <taxon>Bacteroidota</taxon>
        <taxon>Flavobacteriia</taxon>
        <taxon>Flavobacteriales</taxon>
        <taxon>Flavobacteriaceae</taxon>
        <taxon>Maribacter</taxon>
    </lineage>
</organism>
<dbReference type="InterPro" id="IPR018060">
    <property type="entry name" value="HTH_AraC"/>
</dbReference>
<dbReference type="GO" id="GO:0043565">
    <property type="term" value="F:sequence-specific DNA binding"/>
    <property type="evidence" value="ECO:0007669"/>
    <property type="project" value="InterPro"/>
</dbReference>
<gene>
    <name evidence="6" type="ORF">SAMN05421797_11011</name>
</gene>
<dbReference type="STRING" id="228959.SAMN05421797_11011"/>
<dbReference type="EMBL" id="FTMA01000010">
    <property type="protein sequence ID" value="SIR31595.1"/>
    <property type="molecule type" value="Genomic_DNA"/>
</dbReference>
<keyword evidence="3" id="KW-0804">Transcription</keyword>
<protein>
    <submittedName>
        <fullName evidence="6">Helix-turn-helix domain-containing protein</fullName>
    </submittedName>
</protein>
<dbReference type="SUPFAM" id="SSF46689">
    <property type="entry name" value="Homeodomain-like"/>
    <property type="match status" value="1"/>
</dbReference>
<accession>A0A1N6ZXQ8</accession>
<keyword evidence="7" id="KW-1185">Reference proteome</keyword>
<reference evidence="7" key="1">
    <citation type="submission" date="2017-01" db="EMBL/GenBank/DDBJ databases">
        <authorList>
            <person name="Varghese N."/>
            <person name="Submissions S."/>
        </authorList>
    </citation>
    <scope>NUCLEOTIDE SEQUENCE [LARGE SCALE GENOMIC DNA]</scope>
    <source>
        <strain evidence="7">DSM 15366</strain>
    </source>
</reference>
<dbReference type="OrthoDB" id="9779074at2"/>
<evidence type="ECO:0000313" key="7">
    <source>
        <dbReference type="Proteomes" id="UP000186953"/>
    </source>
</evidence>
<dbReference type="RefSeq" id="WP_076550824.1">
    <property type="nucleotide sequence ID" value="NZ_FTMA01000010.1"/>
</dbReference>
<keyword evidence="4" id="KW-0472">Membrane</keyword>
<keyword evidence="4" id="KW-0812">Transmembrane</keyword>
<dbReference type="GO" id="GO:0003700">
    <property type="term" value="F:DNA-binding transcription factor activity"/>
    <property type="evidence" value="ECO:0007669"/>
    <property type="project" value="InterPro"/>
</dbReference>
<dbReference type="Gene3D" id="1.10.10.60">
    <property type="entry name" value="Homeodomain-like"/>
    <property type="match status" value="1"/>
</dbReference>
<dbReference type="PANTHER" id="PTHR43280">
    <property type="entry name" value="ARAC-FAMILY TRANSCRIPTIONAL REGULATOR"/>
    <property type="match status" value="1"/>
</dbReference>
<keyword evidence="2" id="KW-0238">DNA-binding</keyword>
<evidence type="ECO:0000313" key="6">
    <source>
        <dbReference type="EMBL" id="SIR31595.1"/>
    </source>
</evidence>
<dbReference type="Pfam" id="PF12833">
    <property type="entry name" value="HTH_18"/>
    <property type="match status" value="1"/>
</dbReference>